<evidence type="ECO:0000313" key="2">
    <source>
        <dbReference type="Proteomes" id="UP000005239"/>
    </source>
</evidence>
<protein>
    <submittedName>
        <fullName evidence="1">Uncharacterized protein</fullName>
    </submittedName>
</protein>
<accession>A0A8R1V4K7</accession>
<evidence type="ECO:0000313" key="1">
    <source>
        <dbReference type="EnsemblMetazoa" id="PPA45849.1"/>
    </source>
</evidence>
<proteinExistence type="predicted"/>
<dbReference type="Proteomes" id="UP000005239">
    <property type="component" value="Unassembled WGS sequence"/>
</dbReference>
<reference evidence="2" key="1">
    <citation type="journal article" date="2008" name="Nat. Genet.">
        <title>The Pristionchus pacificus genome provides a unique perspective on nematode lifestyle and parasitism.</title>
        <authorList>
            <person name="Dieterich C."/>
            <person name="Clifton S.W."/>
            <person name="Schuster L.N."/>
            <person name="Chinwalla A."/>
            <person name="Delehaunty K."/>
            <person name="Dinkelacker I."/>
            <person name="Fulton L."/>
            <person name="Fulton R."/>
            <person name="Godfrey J."/>
            <person name="Minx P."/>
            <person name="Mitreva M."/>
            <person name="Roeseler W."/>
            <person name="Tian H."/>
            <person name="Witte H."/>
            <person name="Yang S.P."/>
            <person name="Wilson R.K."/>
            <person name="Sommer R.J."/>
        </authorList>
    </citation>
    <scope>NUCLEOTIDE SEQUENCE [LARGE SCALE GENOMIC DNA]</scope>
    <source>
        <strain evidence="2">PS312</strain>
    </source>
</reference>
<keyword evidence="2" id="KW-1185">Reference proteome</keyword>
<accession>A0A2A6C1M0</accession>
<name>A0A2A6C1M0_PRIPA</name>
<gene>
    <name evidence="1" type="primary">WBGene00284218</name>
</gene>
<sequence length="177" mass="20532">MQELGKRELEQGKCKNWEKENWSKEEELEQAQCGVNLLSGSLKSTAFWFLLISTSSSITQYVESPLPLVHYLEQFLALAETEKSLQQQQFGVPRDQCVHILATIIMAHHSTQLRVRARAEARTEGRASGKENTLLFPLWSASQRILRLPRMRDGEGKRHREKERRRTDTEMRKAIVK</sequence>
<reference evidence="1" key="2">
    <citation type="submission" date="2022-06" db="UniProtKB">
        <authorList>
            <consortium name="EnsemblMetazoa"/>
        </authorList>
    </citation>
    <scope>IDENTIFICATION</scope>
    <source>
        <strain evidence="1">PS312</strain>
    </source>
</reference>
<dbReference type="EnsemblMetazoa" id="PPA45849.1">
    <property type="protein sequence ID" value="PPA45849.1"/>
    <property type="gene ID" value="WBGene00284218"/>
</dbReference>
<organism evidence="1 2">
    <name type="scientific">Pristionchus pacificus</name>
    <name type="common">Parasitic nematode worm</name>
    <dbReference type="NCBI Taxonomy" id="54126"/>
    <lineage>
        <taxon>Eukaryota</taxon>
        <taxon>Metazoa</taxon>
        <taxon>Ecdysozoa</taxon>
        <taxon>Nematoda</taxon>
        <taxon>Chromadorea</taxon>
        <taxon>Rhabditida</taxon>
        <taxon>Rhabditina</taxon>
        <taxon>Diplogasteromorpha</taxon>
        <taxon>Diplogasteroidea</taxon>
        <taxon>Neodiplogasteridae</taxon>
        <taxon>Pristionchus</taxon>
    </lineage>
</organism>
<dbReference type="AlphaFoldDB" id="A0A2A6C1M0"/>